<evidence type="ECO:0000313" key="9">
    <source>
        <dbReference type="Proteomes" id="UP000184404"/>
    </source>
</evidence>
<organism evidence="8 9">
    <name type="scientific">Schwartzia succinivorans DSM 10502</name>
    <dbReference type="NCBI Taxonomy" id="1123243"/>
    <lineage>
        <taxon>Bacteria</taxon>
        <taxon>Bacillati</taxon>
        <taxon>Bacillota</taxon>
        <taxon>Negativicutes</taxon>
        <taxon>Selenomonadales</taxon>
        <taxon>Selenomonadaceae</taxon>
        <taxon>Schwartzia</taxon>
    </lineage>
</organism>
<keyword evidence="9" id="KW-1185">Reference proteome</keyword>
<comment type="similarity">
    <text evidence="2 5">Belongs to the PTPS family. QueD subfamily.</text>
</comment>
<keyword evidence="5 7" id="KW-0862">Zinc</keyword>
<dbReference type="EMBL" id="FQUG01000004">
    <property type="protein sequence ID" value="SHE78815.1"/>
    <property type="molecule type" value="Genomic_DNA"/>
</dbReference>
<dbReference type="RefSeq" id="WP_072935254.1">
    <property type="nucleotide sequence ID" value="NZ_FQUG01000004.1"/>
</dbReference>
<feature type="binding site" evidence="7">
    <location>
        <position position="27"/>
    </location>
    <ligand>
        <name>Zn(2+)</name>
        <dbReference type="ChEBI" id="CHEBI:29105"/>
    </ligand>
</feature>
<dbReference type="SUPFAM" id="SSF55620">
    <property type="entry name" value="Tetrahydrobiopterin biosynthesis enzymes-like"/>
    <property type="match status" value="1"/>
</dbReference>
<sequence length="125" mass="14374">MYELEVFDTFDAAHRVVGYPGKCDRLHGHTWKVAVHVAGTELDSIGMLVDFKKLKEILKGITEEFDHTFLNEHEAFKGKNPTAENIARYIYQVYAEKLRAENPSVRLSDIRVWESPGSSVTYRED</sequence>
<comment type="pathway">
    <text evidence="1 5">Purine metabolism; 7-cyano-7-deazaguanine biosynthesis.</text>
</comment>
<dbReference type="GO" id="GO:0046872">
    <property type="term" value="F:metal ion binding"/>
    <property type="evidence" value="ECO:0007669"/>
    <property type="project" value="UniProtKB-KW"/>
</dbReference>
<feature type="active site" description="Proton acceptor" evidence="6">
    <location>
        <position position="23"/>
    </location>
</feature>
<evidence type="ECO:0000256" key="5">
    <source>
        <dbReference type="PIRNR" id="PIRNR006113"/>
    </source>
</evidence>
<dbReference type="GO" id="GO:0008616">
    <property type="term" value="P:tRNA queuosine(34) biosynthetic process"/>
    <property type="evidence" value="ECO:0007669"/>
    <property type="project" value="UniProtKB-KW"/>
</dbReference>
<dbReference type="UniPathway" id="UPA00391"/>
<dbReference type="Proteomes" id="UP000184404">
    <property type="component" value="Unassembled WGS sequence"/>
</dbReference>
<proteinExistence type="inferred from homology"/>
<dbReference type="AlphaFoldDB" id="A0A1M4WCB3"/>
<feature type="active site" description="Charge relay system" evidence="6">
    <location>
        <position position="67"/>
    </location>
</feature>
<evidence type="ECO:0000256" key="2">
    <source>
        <dbReference type="ARBA" id="ARBA00008900"/>
    </source>
</evidence>
<feature type="active site" description="Charge relay system" evidence="6">
    <location>
        <position position="114"/>
    </location>
</feature>
<dbReference type="PANTHER" id="PTHR12589:SF8">
    <property type="entry name" value="6-CARBOXY-5,6,7,8-TETRAHYDROPTERIN SYNTHASE"/>
    <property type="match status" value="1"/>
</dbReference>
<keyword evidence="5" id="KW-0456">Lyase</keyword>
<dbReference type="InterPro" id="IPR038418">
    <property type="entry name" value="6-PTP_synth/QueD_sf"/>
</dbReference>
<reference evidence="8 9" key="1">
    <citation type="submission" date="2016-11" db="EMBL/GenBank/DDBJ databases">
        <authorList>
            <person name="Jaros S."/>
            <person name="Januszkiewicz K."/>
            <person name="Wedrychowicz H."/>
        </authorList>
    </citation>
    <scope>NUCLEOTIDE SEQUENCE [LARGE SCALE GENOMIC DNA]</scope>
    <source>
        <strain evidence="8 9">DSM 10502</strain>
    </source>
</reference>
<dbReference type="STRING" id="1123243.SAMN02745190_01180"/>
<dbReference type="InterPro" id="IPR007115">
    <property type="entry name" value="6-PTP_synth/QueD"/>
</dbReference>
<feature type="binding site" evidence="7">
    <location>
        <position position="29"/>
    </location>
    <ligand>
        <name>Zn(2+)</name>
        <dbReference type="ChEBI" id="CHEBI:29105"/>
    </ligand>
</feature>
<dbReference type="EC" id="4.-.-.-" evidence="5"/>
<accession>A0A1M4WCB3</accession>
<dbReference type="PIRSF" id="PIRSF006113">
    <property type="entry name" value="PTP_synth"/>
    <property type="match status" value="1"/>
</dbReference>
<dbReference type="OrthoDB" id="9804698at2"/>
<name>A0A1M4WCB3_9FIRM</name>
<evidence type="ECO:0000256" key="4">
    <source>
        <dbReference type="ARBA" id="ARBA00048807"/>
    </source>
</evidence>
<evidence type="ECO:0000313" key="8">
    <source>
        <dbReference type="EMBL" id="SHE78815.1"/>
    </source>
</evidence>
<evidence type="ECO:0000256" key="6">
    <source>
        <dbReference type="PIRSR" id="PIRSR006113-1"/>
    </source>
</evidence>
<evidence type="ECO:0000256" key="1">
    <source>
        <dbReference type="ARBA" id="ARBA00005061"/>
    </source>
</evidence>
<gene>
    <name evidence="8" type="ORF">SAMN02745190_01180</name>
</gene>
<dbReference type="Gene3D" id="3.30.479.10">
    <property type="entry name" value="6-pyruvoyl tetrahydropterin synthase/QueD"/>
    <property type="match status" value="1"/>
</dbReference>
<keyword evidence="5" id="KW-0671">Queuosine biosynthesis</keyword>
<comment type="catalytic activity">
    <reaction evidence="4 5">
        <text>7,8-dihydroneopterin 3'-triphosphate + H2O = 6-carboxy-5,6,7,8-tetrahydropterin + triphosphate + acetaldehyde + 2 H(+)</text>
        <dbReference type="Rhea" id="RHEA:27966"/>
        <dbReference type="ChEBI" id="CHEBI:15343"/>
        <dbReference type="ChEBI" id="CHEBI:15377"/>
        <dbReference type="ChEBI" id="CHEBI:15378"/>
        <dbReference type="ChEBI" id="CHEBI:18036"/>
        <dbReference type="ChEBI" id="CHEBI:58462"/>
        <dbReference type="ChEBI" id="CHEBI:61032"/>
        <dbReference type="EC" id="4.1.2.50"/>
    </reaction>
</comment>
<evidence type="ECO:0000256" key="3">
    <source>
        <dbReference type="ARBA" id="ARBA00018141"/>
    </source>
</evidence>
<dbReference type="NCBIfam" id="TIGR03367">
    <property type="entry name" value="queuosine_QueD"/>
    <property type="match status" value="1"/>
</dbReference>
<dbReference type="GO" id="GO:0070497">
    <property type="term" value="F:6-carboxytetrahydropterin synthase activity"/>
    <property type="evidence" value="ECO:0007669"/>
    <property type="project" value="UniProtKB-EC"/>
</dbReference>
<feature type="binding site" evidence="7">
    <location>
        <position position="14"/>
    </location>
    <ligand>
        <name>Zn(2+)</name>
        <dbReference type="ChEBI" id="CHEBI:29105"/>
    </ligand>
</feature>
<evidence type="ECO:0000256" key="7">
    <source>
        <dbReference type="PIRSR" id="PIRSR006113-2"/>
    </source>
</evidence>
<comment type="cofactor">
    <cofactor evidence="5 7">
        <name>Zn(2+)</name>
        <dbReference type="ChEBI" id="CHEBI:29105"/>
    </cofactor>
    <text evidence="5 7">Binds 1 zinc ion per subunit.</text>
</comment>
<keyword evidence="5 7" id="KW-0479">Metal-binding</keyword>
<dbReference type="PANTHER" id="PTHR12589">
    <property type="entry name" value="PYRUVOYL TETRAHYDROBIOPTERIN SYNTHASE"/>
    <property type="match status" value="1"/>
</dbReference>
<protein>
    <recommendedName>
        <fullName evidence="3 5">6-carboxy-5,6,7,8-tetrahydropterin synthase</fullName>
        <ecNumber evidence="5">4.-.-.-</ecNumber>
    </recommendedName>
</protein>
<dbReference type="Pfam" id="PF01242">
    <property type="entry name" value="PTPS"/>
    <property type="match status" value="1"/>
</dbReference>